<dbReference type="Gene3D" id="3.40.630.10">
    <property type="entry name" value="Zn peptidases"/>
    <property type="match status" value="2"/>
</dbReference>
<dbReference type="PANTHER" id="PTHR43808:SF31">
    <property type="entry name" value="N-ACETYL-L-CITRULLINE DEACETYLASE"/>
    <property type="match status" value="1"/>
</dbReference>
<dbReference type="SUPFAM" id="SSF53187">
    <property type="entry name" value="Zn-dependent exopeptidases"/>
    <property type="match status" value="1"/>
</dbReference>
<comment type="cofactor">
    <cofactor evidence="15">
        <name>Zn(2+)</name>
        <dbReference type="ChEBI" id="CHEBI:29105"/>
    </cofactor>
    <cofactor evidence="15">
        <name>Co(2+)</name>
        <dbReference type="ChEBI" id="CHEBI:48828"/>
    </cofactor>
    <text evidence="15">Binds 2 Zn(2+) or Co(2+) ions per subunit.</text>
</comment>
<feature type="binding site" evidence="15">
    <location>
        <position position="171"/>
    </location>
    <ligand>
        <name>Zn(2+)</name>
        <dbReference type="ChEBI" id="CHEBI:29105"/>
        <label>1</label>
    </ligand>
</feature>
<comment type="pathway">
    <text evidence="1 15">Amino-acid biosynthesis; L-lysine biosynthesis via DAP pathway; LL-2,6-diaminopimelate from (S)-tetrahydrodipicolinate (succinylase route): step 3/3.</text>
</comment>
<dbReference type="GO" id="GO:0009089">
    <property type="term" value="P:lysine biosynthetic process via diaminopimelate"/>
    <property type="evidence" value="ECO:0007669"/>
    <property type="project" value="UniProtKB-UniRule"/>
</dbReference>
<feature type="domain" description="Peptidase M20 dimerisation" evidence="16">
    <location>
        <begin position="184"/>
        <end position="287"/>
    </location>
</feature>
<evidence type="ECO:0000256" key="7">
    <source>
        <dbReference type="ARBA" id="ARBA00022723"/>
    </source>
</evidence>
<feature type="binding site" evidence="15">
    <location>
        <position position="108"/>
    </location>
    <ligand>
        <name>Zn(2+)</name>
        <dbReference type="ChEBI" id="CHEBI:29105"/>
        <label>2</label>
    </ligand>
</feature>
<comment type="catalytic activity">
    <reaction evidence="14 15">
        <text>N-succinyl-(2S,6S)-2,6-diaminopimelate + H2O = (2S,6S)-2,6-diaminopimelate + succinate</text>
        <dbReference type="Rhea" id="RHEA:22608"/>
        <dbReference type="ChEBI" id="CHEBI:15377"/>
        <dbReference type="ChEBI" id="CHEBI:30031"/>
        <dbReference type="ChEBI" id="CHEBI:57609"/>
        <dbReference type="ChEBI" id="CHEBI:58087"/>
        <dbReference type="EC" id="3.5.1.18"/>
    </reaction>
</comment>
<dbReference type="InterPro" id="IPR050072">
    <property type="entry name" value="Peptidase_M20A"/>
</dbReference>
<evidence type="ECO:0000256" key="10">
    <source>
        <dbReference type="ARBA" id="ARBA00022915"/>
    </source>
</evidence>
<keyword evidence="9 15" id="KW-0862">Zinc</keyword>
<dbReference type="EC" id="3.5.1.18" evidence="4 15"/>
<evidence type="ECO:0000256" key="1">
    <source>
        <dbReference type="ARBA" id="ARBA00005130"/>
    </source>
</evidence>
<keyword evidence="6 15" id="KW-0028">Amino-acid biosynthesis</keyword>
<evidence type="ECO:0000256" key="14">
    <source>
        <dbReference type="ARBA" id="ARBA00051301"/>
    </source>
</evidence>
<feature type="binding site" evidence="15">
    <location>
        <position position="75"/>
    </location>
    <ligand>
        <name>Zn(2+)</name>
        <dbReference type="ChEBI" id="CHEBI:29105"/>
        <label>1</label>
    </ligand>
</feature>
<dbReference type="GO" id="GO:0008777">
    <property type="term" value="F:acetylornithine deacetylase activity"/>
    <property type="evidence" value="ECO:0007669"/>
    <property type="project" value="TreeGrafter"/>
</dbReference>
<dbReference type="GO" id="GO:0050897">
    <property type="term" value="F:cobalt ion binding"/>
    <property type="evidence" value="ECO:0007669"/>
    <property type="project" value="UniProtKB-UniRule"/>
</dbReference>
<evidence type="ECO:0000256" key="2">
    <source>
        <dbReference type="ARBA" id="ARBA00006746"/>
    </source>
</evidence>
<evidence type="ECO:0000256" key="12">
    <source>
        <dbReference type="ARBA" id="ARBA00023285"/>
    </source>
</evidence>
<dbReference type="GO" id="GO:0008270">
    <property type="term" value="F:zinc ion binding"/>
    <property type="evidence" value="ECO:0007669"/>
    <property type="project" value="UniProtKB-UniRule"/>
</dbReference>
<dbReference type="PROSITE" id="PS00759">
    <property type="entry name" value="ARGE_DAPE_CPG2_2"/>
    <property type="match status" value="1"/>
</dbReference>
<dbReference type="SUPFAM" id="SSF55031">
    <property type="entry name" value="Bacterial exopeptidase dimerisation domain"/>
    <property type="match status" value="1"/>
</dbReference>
<dbReference type="Pfam" id="PF07687">
    <property type="entry name" value="M20_dimer"/>
    <property type="match status" value="1"/>
</dbReference>
<keyword evidence="11 15" id="KW-0457">Lysine biosynthesis</keyword>
<comment type="similarity">
    <text evidence="2 15">Belongs to the peptidase M20A family. DapE subfamily.</text>
</comment>
<comment type="caution">
    <text evidence="17">The sequence shown here is derived from an EMBL/GenBank/DDBJ whole genome shotgun (WGS) entry which is preliminary data.</text>
</comment>
<evidence type="ECO:0000256" key="9">
    <source>
        <dbReference type="ARBA" id="ARBA00022833"/>
    </source>
</evidence>
<evidence type="ECO:0000259" key="16">
    <source>
        <dbReference type="Pfam" id="PF07687"/>
    </source>
</evidence>
<evidence type="ECO:0000313" key="17">
    <source>
        <dbReference type="EMBL" id="NIA71288.1"/>
    </source>
</evidence>
<gene>
    <name evidence="15 17" type="primary">dapE</name>
    <name evidence="17" type="ORF">HBA54_22055</name>
</gene>
<keyword evidence="10 15" id="KW-0220">Diaminopimelate biosynthesis</keyword>
<keyword evidence="7 15" id="KW-0479">Metal-binding</keyword>
<evidence type="ECO:0000256" key="5">
    <source>
        <dbReference type="ARBA" id="ARBA00022391"/>
    </source>
</evidence>
<dbReference type="NCBIfam" id="NF009557">
    <property type="entry name" value="PRK13009.1"/>
    <property type="match status" value="1"/>
</dbReference>
<dbReference type="GO" id="GO:0006526">
    <property type="term" value="P:L-arginine biosynthetic process"/>
    <property type="evidence" value="ECO:0007669"/>
    <property type="project" value="TreeGrafter"/>
</dbReference>
<dbReference type="Proteomes" id="UP000761264">
    <property type="component" value="Unassembled WGS sequence"/>
</dbReference>
<dbReference type="GO" id="GO:0019877">
    <property type="term" value="P:diaminopimelate biosynthetic process"/>
    <property type="evidence" value="ECO:0007669"/>
    <property type="project" value="UniProtKB-UniRule"/>
</dbReference>
<sequence>MKVTKLDTLELAQALIRCPSVTPLEAGSLDLLQGVLSDLGFVCHRLPFAEDNSPRVDNLYARLGTGGPNLCFAGHTDVVPVGDPADWSVDPFAAEVRDGRLYGRGAVDMKGSIAAFVAAVSSFLAEGGKPRGSLSLLITGDEEGVAVNGTRKVLGWMRENGETLDACLVGEPTSNDRLGDMVKIGRRGSLNARLTVTGTQGHTAYPQLADNPMHHMARMLETLVADALDDGNAHFPPSSLQITSVDVGNETTNVIPAKAEARFNVRFNDLHSSASVEAWLRQRLDAAIDRARGASYDMAIRVSGESFLCPPGPWSDLVSAAVTDVTGQAPELGTSGGTSDARFIKDHCAIAELGLLNDTAHKVDEHVSLEDLTALTAIYRAMLDRHAAA</sequence>
<dbReference type="CDD" id="cd03891">
    <property type="entry name" value="M20_DapE_proteobac"/>
    <property type="match status" value="1"/>
</dbReference>
<accession>A0A967F1G0</accession>
<dbReference type="InterPro" id="IPR011650">
    <property type="entry name" value="Peptidase_M20_dimer"/>
</dbReference>
<comment type="subunit">
    <text evidence="3 15">Homodimer.</text>
</comment>
<dbReference type="InterPro" id="IPR002933">
    <property type="entry name" value="Peptidase_M20"/>
</dbReference>
<evidence type="ECO:0000256" key="15">
    <source>
        <dbReference type="HAMAP-Rule" id="MF_01690"/>
    </source>
</evidence>
<feature type="binding site" evidence="15">
    <location>
        <position position="143"/>
    </location>
    <ligand>
        <name>Zn(2+)</name>
        <dbReference type="ChEBI" id="CHEBI:29105"/>
        <label>2</label>
    </ligand>
</feature>
<dbReference type="HAMAP" id="MF_01690">
    <property type="entry name" value="DapE"/>
    <property type="match status" value="1"/>
</dbReference>
<dbReference type="AlphaFoldDB" id="A0A967F1G0"/>
<keyword evidence="18" id="KW-1185">Reference proteome</keyword>
<evidence type="ECO:0000256" key="4">
    <source>
        <dbReference type="ARBA" id="ARBA00011921"/>
    </source>
</evidence>
<feature type="active site" evidence="15">
    <location>
        <position position="77"/>
    </location>
</feature>
<keyword evidence="8 15" id="KW-0378">Hydrolase</keyword>
<evidence type="ECO:0000313" key="18">
    <source>
        <dbReference type="Proteomes" id="UP000761264"/>
    </source>
</evidence>
<reference evidence="17" key="1">
    <citation type="submission" date="2020-03" db="EMBL/GenBank/DDBJ databases">
        <title>Genome of Pelagibius litoralis DSM 21314T.</title>
        <authorList>
            <person name="Wang G."/>
        </authorList>
    </citation>
    <scope>NUCLEOTIDE SEQUENCE</scope>
    <source>
        <strain evidence="17">DSM 21314</strain>
    </source>
</reference>
<evidence type="ECO:0000256" key="11">
    <source>
        <dbReference type="ARBA" id="ARBA00023154"/>
    </source>
</evidence>
<feature type="binding site" evidence="15">
    <location>
        <position position="108"/>
    </location>
    <ligand>
        <name>Zn(2+)</name>
        <dbReference type="ChEBI" id="CHEBI:29105"/>
        <label>1</label>
    </ligand>
</feature>
<organism evidence="17 18">
    <name type="scientific">Pelagibius litoralis</name>
    <dbReference type="NCBI Taxonomy" id="374515"/>
    <lineage>
        <taxon>Bacteria</taxon>
        <taxon>Pseudomonadati</taxon>
        <taxon>Pseudomonadota</taxon>
        <taxon>Alphaproteobacteria</taxon>
        <taxon>Rhodospirillales</taxon>
        <taxon>Rhodovibrionaceae</taxon>
        <taxon>Pelagibius</taxon>
    </lineage>
</organism>
<dbReference type="GO" id="GO:0009014">
    <property type="term" value="F:succinyl-diaminopimelate desuccinylase activity"/>
    <property type="evidence" value="ECO:0007669"/>
    <property type="project" value="UniProtKB-UniRule"/>
</dbReference>
<feature type="active site" description="Proton acceptor" evidence="15">
    <location>
        <position position="142"/>
    </location>
</feature>
<dbReference type="EMBL" id="JAAQPH010000020">
    <property type="protein sequence ID" value="NIA71288.1"/>
    <property type="molecule type" value="Genomic_DNA"/>
</dbReference>
<dbReference type="InterPro" id="IPR036264">
    <property type="entry name" value="Bact_exopeptidase_dim_dom"/>
</dbReference>
<proteinExistence type="inferred from homology"/>
<dbReference type="InterPro" id="IPR005941">
    <property type="entry name" value="DapE_proteobac"/>
</dbReference>
<dbReference type="PANTHER" id="PTHR43808">
    <property type="entry name" value="ACETYLORNITHINE DEACETYLASE"/>
    <property type="match status" value="1"/>
</dbReference>
<name>A0A967F1G0_9PROT</name>
<evidence type="ECO:0000256" key="13">
    <source>
        <dbReference type="ARBA" id="ARBA00031891"/>
    </source>
</evidence>
<dbReference type="InterPro" id="IPR001261">
    <property type="entry name" value="ArgE/DapE_CS"/>
</dbReference>
<dbReference type="Pfam" id="PF01546">
    <property type="entry name" value="Peptidase_M20"/>
    <property type="match status" value="1"/>
</dbReference>
<keyword evidence="12 15" id="KW-0170">Cobalt</keyword>
<dbReference type="NCBIfam" id="TIGR01246">
    <property type="entry name" value="dapE_proteo"/>
    <property type="match status" value="1"/>
</dbReference>
<evidence type="ECO:0000256" key="8">
    <source>
        <dbReference type="ARBA" id="ARBA00022801"/>
    </source>
</evidence>
<feature type="binding site" evidence="15">
    <location>
        <position position="361"/>
    </location>
    <ligand>
        <name>Zn(2+)</name>
        <dbReference type="ChEBI" id="CHEBI:29105"/>
        <label>2</label>
    </ligand>
</feature>
<protein>
    <recommendedName>
        <fullName evidence="5 15">Succinyl-diaminopimelate desuccinylase</fullName>
        <shortName evidence="15">SDAP desuccinylase</shortName>
        <ecNumber evidence="4 15">3.5.1.18</ecNumber>
    </recommendedName>
    <alternativeName>
        <fullName evidence="13 15">N-succinyl-LL-2,6-diaminoheptanedioate amidohydrolase</fullName>
    </alternativeName>
</protein>
<comment type="function">
    <text evidence="15">Catalyzes the hydrolysis of N-succinyl-L,L-diaminopimelic acid (SDAP), forming succinate and LL-2,6-diaminopimelate (DAP), an intermediate involved in the bacterial biosynthesis of lysine and meso-diaminopimelic acid, an essential component of bacterial cell walls.</text>
</comment>
<evidence type="ECO:0000256" key="6">
    <source>
        <dbReference type="ARBA" id="ARBA00022605"/>
    </source>
</evidence>
<evidence type="ECO:0000256" key="3">
    <source>
        <dbReference type="ARBA" id="ARBA00011738"/>
    </source>
</evidence>